<gene>
    <name evidence="1" type="ORF">DCK97_03030</name>
</gene>
<proteinExistence type="predicted"/>
<organism evidence="1 2">
    <name type="scientific">Tistrella mobilis</name>
    <dbReference type="NCBI Taxonomy" id="171437"/>
    <lineage>
        <taxon>Bacteria</taxon>
        <taxon>Pseudomonadati</taxon>
        <taxon>Pseudomonadota</taxon>
        <taxon>Alphaproteobacteria</taxon>
        <taxon>Geminicoccales</taxon>
        <taxon>Geminicoccaceae</taxon>
        <taxon>Tistrella</taxon>
    </lineage>
</organism>
<evidence type="ECO:0000313" key="2">
    <source>
        <dbReference type="Proteomes" id="UP000257706"/>
    </source>
</evidence>
<reference evidence="1 2" key="1">
    <citation type="journal article" date="2018" name="Nat. Biotechnol.">
        <title>A standardized bacterial taxonomy based on genome phylogeny substantially revises the tree of life.</title>
        <authorList>
            <person name="Parks D.H."/>
            <person name="Chuvochina M."/>
            <person name="Waite D.W."/>
            <person name="Rinke C."/>
            <person name="Skarshewski A."/>
            <person name="Chaumeil P.A."/>
            <person name="Hugenholtz P."/>
        </authorList>
    </citation>
    <scope>NUCLEOTIDE SEQUENCE [LARGE SCALE GENOMIC DNA]</scope>
    <source>
        <strain evidence="1">UBA8739</strain>
    </source>
</reference>
<name>A0A3B9IET2_9PROT</name>
<protein>
    <submittedName>
        <fullName evidence="1">Uncharacterized protein</fullName>
    </submittedName>
</protein>
<comment type="caution">
    <text evidence="1">The sequence shown here is derived from an EMBL/GenBank/DDBJ whole genome shotgun (WGS) entry which is preliminary data.</text>
</comment>
<dbReference type="AlphaFoldDB" id="A0A3B9IET2"/>
<accession>A0A3B9IET2</accession>
<sequence length="1058" mass="105407">MSTATTPAAPVISSVSCTTGGTRPVFSLAWLIQQGYTGPFTIIVTTAGGTAVTGTASGMTPSGGTWTAGEDMNAQTTMYYVQVAVQSDPTIISDRAPLLFVPVTNITTAYDGITLSVGWTAAASAMPAGQTQIRLTTGGGSQVASVTSGTVAQFVVAPNLRTAGGSWTVKVTPVFDISSGPVSDPATVLYARPDVSAVAVTTPLDTVNTLITVSGAGLPDSGDVWFVASLVQAGRVVATTAPLAGTLTGTRTWTMTAGFGIAADLAHDYAVTAALSSQTAGVATGPDGASMGLVLLSPTLDVVTTASGTDRTISVTITPPAGSPAISGSAINLLGADGQPVAGGQASGTGLSHSVGPAGLTIGAAYTVIAAACRGYSTGPYTTTGLPVLTSAAALTGATLDGGVVTASWNTVTDTGVTGYRLDLVSGHSVSGLGVMASGTFSGGTGSLSVPQLPAGAQGAAPSLVVTPIGSGATGSTTGPGSVALALISEAVAVTGIAFPAAGGDVAVTLSAAGQGEDGYALELWKNGTLSQSLTSATTTVTIPAAALADPASYTVRGRATRSNATVKGPWSTFTPLADIAPAGLAIAYDGATATLSWQAVAGASAYLVTGIPNSTGVLTTATALQVGIAYASDQNPTLSVQAISGVTTGPAAAAQLFTAGLYPTFAQDTAAAIIPATAPAMTAYQITIGLPQLFTTPPAAADLPAVAPFAIVEGTAPYTYALTIAGDPDALPWTFTAEAVRQPLVTAWNSFLTALETATATPLAIQTVQAAIARAMPQTFAETLLFGYSFDPVNGHVDLLPGMVLRAEFEAYTTMPAGSPDQAYLNGFVTSGVARWQVGRIVKNGVTCTVLDEFVGLVTSQGGTTVPRPLPSNRKVAGAGGLIDTGWSTMQQPLLRLVYPQAFPSCAQPGTPYPELNAVLLAASKLSDLEAATEAAHNGTDASARAAVLYFRGRTTLVAEIRILVNGVEQLVPLGTTLGDVLATRAQEPATVGLPLTGIRLTRGTGPSPAGTPASYNAGGGQPLRVDWAPAANAAMTALPLMAGDRIEIGTPPAGAA</sequence>
<dbReference type="Proteomes" id="UP000257706">
    <property type="component" value="Unassembled WGS sequence"/>
</dbReference>
<dbReference type="EMBL" id="DMAI01000048">
    <property type="protein sequence ID" value="HAE46371.1"/>
    <property type="molecule type" value="Genomic_DNA"/>
</dbReference>
<evidence type="ECO:0000313" key="1">
    <source>
        <dbReference type="EMBL" id="HAE46371.1"/>
    </source>
</evidence>